<sequence length="365" mass="39577">MQGSRLGAGLRGTPRRSTRVRQVLPQTPKVLLESPALRQRPSQSPILEAMSSQLMTSIAKGAFKQRLALFLGTMLTWTLLMRPVTEEASGPPRPAENPARATSAAPGPSDNNSPAASAGQPASDQGPAVNKGTAAYTTGREQPQDPASPLRGSATQAPAAEDPVNGTHQAPAAGTGLRSKRKPRVVFSEPASEPLRPIDANSAQRIGQKRKKAASAGVYFENLEDYVEYMTTSGGEKRARGGRNSSMRTFVKRHNERVARLRASVPEDIATKAMIQAIEARPCKELYKQVGSEEFELLVAGSAHGPKFVSLDEVDLQVLVEFAKASKIDHVGLSTWRLRWTIYRALDLEVLRDHNLLPENGDHLR</sequence>
<evidence type="ECO:0000313" key="3">
    <source>
        <dbReference type="Proteomes" id="UP000054558"/>
    </source>
</evidence>
<feature type="compositionally biased region" description="Polar residues" evidence="1">
    <location>
        <begin position="109"/>
        <end position="123"/>
    </location>
</feature>
<name>A0A1Y1IB46_KLENI</name>
<feature type="region of interest" description="Disordered" evidence="1">
    <location>
        <begin position="86"/>
        <end position="207"/>
    </location>
</feature>
<dbReference type="AlphaFoldDB" id="A0A1Y1IB46"/>
<keyword evidence="3" id="KW-1185">Reference proteome</keyword>
<dbReference type="Proteomes" id="UP000054558">
    <property type="component" value="Unassembled WGS sequence"/>
</dbReference>
<accession>A0A1Y1IB46</accession>
<evidence type="ECO:0000256" key="1">
    <source>
        <dbReference type="SAM" id="MobiDB-lite"/>
    </source>
</evidence>
<proteinExistence type="predicted"/>
<dbReference type="EMBL" id="DF237352">
    <property type="protein sequence ID" value="GAQ88140.1"/>
    <property type="molecule type" value="Genomic_DNA"/>
</dbReference>
<gene>
    <name evidence="2" type="ORF">KFL_004030100</name>
</gene>
<organism evidence="2 3">
    <name type="scientific">Klebsormidium nitens</name>
    <name type="common">Green alga</name>
    <name type="synonym">Ulothrix nitens</name>
    <dbReference type="NCBI Taxonomy" id="105231"/>
    <lineage>
        <taxon>Eukaryota</taxon>
        <taxon>Viridiplantae</taxon>
        <taxon>Streptophyta</taxon>
        <taxon>Klebsormidiophyceae</taxon>
        <taxon>Klebsormidiales</taxon>
        <taxon>Klebsormidiaceae</taxon>
        <taxon>Klebsormidium</taxon>
    </lineage>
</organism>
<evidence type="ECO:0000313" key="2">
    <source>
        <dbReference type="EMBL" id="GAQ88140.1"/>
    </source>
</evidence>
<reference evidence="2 3" key="1">
    <citation type="journal article" date="2014" name="Nat. Commun.">
        <title>Klebsormidium flaccidum genome reveals primary factors for plant terrestrial adaptation.</title>
        <authorList>
            <person name="Hori K."/>
            <person name="Maruyama F."/>
            <person name="Fujisawa T."/>
            <person name="Togashi T."/>
            <person name="Yamamoto N."/>
            <person name="Seo M."/>
            <person name="Sato S."/>
            <person name="Yamada T."/>
            <person name="Mori H."/>
            <person name="Tajima N."/>
            <person name="Moriyama T."/>
            <person name="Ikeuchi M."/>
            <person name="Watanabe M."/>
            <person name="Wada H."/>
            <person name="Kobayashi K."/>
            <person name="Saito M."/>
            <person name="Masuda T."/>
            <person name="Sasaki-Sekimoto Y."/>
            <person name="Mashiguchi K."/>
            <person name="Awai K."/>
            <person name="Shimojima M."/>
            <person name="Masuda S."/>
            <person name="Iwai M."/>
            <person name="Nobusawa T."/>
            <person name="Narise T."/>
            <person name="Kondo S."/>
            <person name="Saito H."/>
            <person name="Sato R."/>
            <person name="Murakawa M."/>
            <person name="Ihara Y."/>
            <person name="Oshima-Yamada Y."/>
            <person name="Ohtaka K."/>
            <person name="Satoh M."/>
            <person name="Sonobe K."/>
            <person name="Ishii M."/>
            <person name="Ohtani R."/>
            <person name="Kanamori-Sato M."/>
            <person name="Honoki R."/>
            <person name="Miyazaki D."/>
            <person name="Mochizuki H."/>
            <person name="Umetsu J."/>
            <person name="Higashi K."/>
            <person name="Shibata D."/>
            <person name="Kamiya Y."/>
            <person name="Sato N."/>
            <person name="Nakamura Y."/>
            <person name="Tabata S."/>
            <person name="Ida S."/>
            <person name="Kurokawa K."/>
            <person name="Ohta H."/>
        </authorList>
    </citation>
    <scope>NUCLEOTIDE SEQUENCE [LARGE SCALE GENOMIC DNA]</scope>
    <source>
        <strain evidence="2 3">NIES-2285</strain>
    </source>
</reference>
<protein>
    <submittedName>
        <fullName evidence="2">Uncharacterized protein</fullName>
    </submittedName>
</protein>